<evidence type="ECO:0000313" key="5">
    <source>
        <dbReference type="Proteomes" id="UP000050535"/>
    </source>
</evidence>
<dbReference type="Pfam" id="PF00587">
    <property type="entry name" value="tRNA-synt_2b"/>
    <property type="match status" value="1"/>
</dbReference>
<dbReference type="SUPFAM" id="SSF55681">
    <property type="entry name" value="Class II aaRS and biotin synthetases"/>
    <property type="match status" value="1"/>
</dbReference>
<dbReference type="STRING" id="699431.SY89_02174"/>
<gene>
    <name evidence="4" type="primary">proS_3</name>
    <name evidence="4" type="ORF">SY89_02174</name>
</gene>
<feature type="region of interest" description="Disordered" evidence="2">
    <location>
        <begin position="127"/>
        <end position="174"/>
    </location>
</feature>
<protein>
    <submittedName>
        <fullName evidence="4">Proline--tRNA ligase</fullName>
        <ecNumber evidence="4">6.1.1.15</ecNumber>
    </submittedName>
</protein>
<evidence type="ECO:0000256" key="2">
    <source>
        <dbReference type="SAM" id="MobiDB-lite"/>
    </source>
</evidence>
<evidence type="ECO:0000259" key="3">
    <source>
        <dbReference type="Pfam" id="PF00587"/>
    </source>
</evidence>
<accession>A0A0N8I063</accession>
<dbReference type="RefSeq" id="WP_275575403.1">
    <property type="nucleotide sequence ID" value="NZ_LGUC01000001.1"/>
</dbReference>
<feature type="domain" description="Aminoacyl-tRNA synthetase class II (G/ P/ S/T)" evidence="3">
    <location>
        <begin position="3"/>
        <end position="121"/>
    </location>
</feature>
<dbReference type="InterPro" id="IPR050062">
    <property type="entry name" value="Pro-tRNA_synthetase"/>
</dbReference>
<dbReference type="EMBL" id="LGUC01000001">
    <property type="protein sequence ID" value="KPN31427.1"/>
    <property type="molecule type" value="Genomic_DNA"/>
</dbReference>
<name>A0A0N8I063_9EURY</name>
<dbReference type="EC" id="6.1.1.15" evidence="4"/>
<sequence>MSRPSHEEGVVHLLDGLVRSYDDLPVVLYQVDAKFRDDHARAGLLRCKEFTMKDAYSAHVDADSLRETYREMRAAYLRLFDDLGLTVAVCGADNSVMGGDRSEEFVAPVAEGSCRLTHCTADGCRWGSPTRQRRSTSTRRARTVPTAAAVSTPTAASKWATSSNSAHATPTRWG</sequence>
<dbReference type="GO" id="GO:0005829">
    <property type="term" value="C:cytosol"/>
    <property type="evidence" value="ECO:0007669"/>
    <property type="project" value="TreeGrafter"/>
</dbReference>
<dbReference type="GO" id="GO:0006433">
    <property type="term" value="P:prolyl-tRNA aminoacylation"/>
    <property type="evidence" value="ECO:0007669"/>
    <property type="project" value="TreeGrafter"/>
</dbReference>
<dbReference type="PANTHER" id="PTHR42753">
    <property type="entry name" value="MITOCHONDRIAL RIBOSOME PROTEIN L39/PROLYL-TRNA LIGASE FAMILY MEMBER"/>
    <property type="match status" value="1"/>
</dbReference>
<comment type="caution">
    <text evidence="4">The sequence shown here is derived from an EMBL/GenBank/DDBJ whole genome shotgun (WGS) entry which is preliminary data.</text>
</comment>
<keyword evidence="5" id="KW-1185">Reference proteome</keyword>
<dbReference type="GO" id="GO:0005524">
    <property type="term" value="F:ATP binding"/>
    <property type="evidence" value="ECO:0007669"/>
    <property type="project" value="InterPro"/>
</dbReference>
<keyword evidence="4" id="KW-0436">Ligase</keyword>
<comment type="subcellular location">
    <subcellularLocation>
        <location evidence="1">Cytoplasm</location>
    </subcellularLocation>
</comment>
<dbReference type="Proteomes" id="UP000050535">
    <property type="component" value="Unassembled WGS sequence"/>
</dbReference>
<dbReference type="Gene3D" id="3.30.930.10">
    <property type="entry name" value="Bira Bifunctional Protein, Domain 2"/>
    <property type="match status" value="1"/>
</dbReference>
<evidence type="ECO:0000256" key="1">
    <source>
        <dbReference type="ARBA" id="ARBA00004496"/>
    </source>
</evidence>
<feature type="compositionally biased region" description="Low complexity" evidence="2">
    <location>
        <begin position="143"/>
        <end position="157"/>
    </location>
</feature>
<proteinExistence type="predicted"/>
<dbReference type="PANTHER" id="PTHR42753:SF2">
    <property type="entry name" value="PROLINE--TRNA LIGASE"/>
    <property type="match status" value="1"/>
</dbReference>
<dbReference type="InterPro" id="IPR045864">
    <property type="entry name" value="aa-tRNA-synth_II/BPL/LPL"/>
</dbReference>
<feature type="compositionally biased region" description="Basic residues" evidence="2">
    <location>
        <begin position="131"/>
        <end position="142"/>
    </location>
</feature>
<evidence type="ECO:0000313" key="4">
    <source>
        <dbReference type="EMBL" id="KPN31427.1"/>
    </source>
</evidence>
<dbReference type="GO" id="GO:0004827">
    <property type="term" value="F:proline-tRNA ligase activity"/>
    <property type="evidence" value="ECO:0007669"/>
    <property type="project" value="UniProtKB-EC"/>
</dbReference>
<reference evidence="5" key="1">
    <citation type="submission" date="2013-11" db="EMBL/GenBank/DDBJ databases">
        <authorList>
            <person name="Hoang H.T."/>
            <person name="Killian M.L."/>
            <person name="Madson D.M."/>
            <person name="Arruda P.H.E."/>
            <person name="Sun D."/>
            <person name="Schwartz K.J."/>
            <person name="Yoon K."/>
        </authorList>
    </citation>
    <scope>NUCLEOTIDE SEQUENCE [LARGE SCALE GENOMIC DNA]</scope>
    <source>
        <strain evidence="5">CDK2</strain>
    </source>
</reference>
<organism evidence="4 5">
    <name type="scientific">Halolamina pelagica</name>
    <dbReference type="NCBI Taxonomy" id="699431"/>
    <lineage>
        <taxon>Archaea</taxon>
        <taxon>Methanobacteriati</taxon>
        <taxon>Methanobacteriota</taxon>
        <taxon>Stenosarchaea group</taxon>
        <taxon>Halobacteria</taxon>
        <taxon>Halobacteriales</taxon>
        <taxon>Haloferacaceae</taxon>
    </lineage>
</organism>
<feature type="compositionally biased region" description="Polar residues" evidence="2">
    <location>
        <begin position="159"/>
        <end position="168"/>
    </location>
</feature>
<dbReference type="InterPro" id="IPR002314">
    <property type="entry name" value="aa-tRNA-synt_IIb"/>
</dbReference>
<dbReference type="AlphaFoldDB" id="A0A0N8I063"/>